<dbReference type="EMBL" id="LR746273">
    <property type="protein sequence ID" value="CAA7404108.1"/>
    <property type="molecule type" value="Genomic_DNA"/>
</dbReference>
<dbReference type="InterPro" id="IPR008999">
    <property type="entry name" value="Actin-crosslinking"/>
</dbReference>
<proteinExistence type="predicted"/>
<dbReference type="PANTHER" id="PTHR31205:SF69">
    <property type="entry name" value="ACTIN CROSS-LINKING PROTEIN (DUF569)"/>
    <property type="match status" value="1"/>
</dbReference>
<dbReference type="SUPFAM" id="SSF50405">
    <property type="entry name" value="Actin-crosslinking proteins"/>
    <property type="match status" value="1"/>
</dbReference>
<dbReference type="CDD" id="cd23340">
    <property type="entry name" value="beta-trefoil_FSCN_ACP-like"/>
    <property type="match status" value="1"/>
</dbReference>
<gene>
    <name evidence="3" type="ORF">SI8410_10014786</name>
</gene>
<dbReference type="Gene3D" id="2.80.10.50">
    <property type="match status" value="1"/>
</dbReference>
<organism evidence="3 4">
    <name type="scientific">Spirodela intermedia</name>
    <name type="common">Intermediate duckweed</name>
    <dbReference type="NCBI Taxonomy" id="51605"/>
    <lineage>
        <taxon>Eukaryota</taxon>
        <taxon>Viridiplantae</taxon>
        <taxon>Streptophyta</taxon>
        <taxon>Embryophyta</taxon>
        <taxon>Tracheophyta</taxon>
        <taxon>Spermatophyta</taxon>
        <taxon>Magnoliopsida</taxon>
        <taxon>Liliopsida</taxon>
        <taxon>Araceae</taxon>
        <taxon>Lemnoideae</taxon>
        <taxon>Spirodela</taxon>
    </lineage>
</organism>
<dbReference type="PANTHER" id="PTHR31205">
    <property type="entry name" value="ACTIN CROSS-LINKING PROTEIN (DUF569)"/>
    <property type="match status" value="1"/>
</dbReference>
<feature type="compositionally biased region" description="Low complexity" evidence="1">
    <location>
        <begin position="169"/>
        <end position="184"/>
    </location>
</feature>
<dbReference type="Pfam" id="PF04601">
    <property type="entry name" value="DUF569"/>
    <property type="match status" value="1"/>
</dbReference>
<dbReference type="Proteomes" id="UP000663760">
    <property type="component" value="Chromosome 10"/>
</dbReference>
<accession>A0A7I8L3Z3</accession>
<keyword evidence="4" id="KW-1185">Reference proteome</keyword>
<evidence type="ECO:0000259" key="2">
    <source>
        <dbReference type="Pfam" id="PF04601"/>
    </source>
</evidence>
<name>A0A7I8L3Z3_SPIIN</name>
<evidence type="ECO:0000313" key="4">
    <source>
        <dbReference type="Proteomes" id="UP000663760"/>
    </source>
</evidence>
<dbReference type="InterPro" id="IPR007679">
    <property type="entry name" value="DUF569"/>
</dbReference>
<feature type="region of interest" description="Disordered" evidence="1">
    <location>
        <begin position="154"/>
        <end position="192"/>
    </location>
</feature>
<dbReference type="AlphaFoldDB" id="A0A7I8L3Z3"/>
<evidence type="ECO:0000256" key="1">
    <source>
        <dbReference type="SAM" id="MobiDB-lite"/>
    </source>
</evidence>
<evidence type="ECO:0000313" key="3">
    <source>
        <dbReference type="EMBL" id="CAA7404108.1"/>
    </source>
</evidence>
<protein>
    <recommendedName>
        <fullName evidence="2">DUF569 domain-containing protein</fullName>
    </recommendedName>
</protein>
<reference evidence="3" key="1">
    <citation type="submission" date="2020-02" db="EMBL/GenBank/DDBJ databases">
        <authorList>
            <person name="Scholz U."/>
            <person name="Mascher M."/>
            <person name="Fiebig A."/>
        </authorList>
    </citation>
    <scope>NUCLEOTIDE SEQUENCE</scope>
</reference>
<feature type="domain" description="DUF569" evidence="2">
    <location>
        <begin position="1"/>
        <end position="144"/>
    </location>
</feature>
<sequence>MDLFRYGETVKLRSWHGLYLTAAEDGKSVTQEKDVKQRSVWTVEFVEHGGRSAIRLKSSSRGSYLAASNEPFLLGWTGRKVLLTPQDRRPDSSVVWFPLRSDRKVALETPYGRSLRANFSLPPWSSSVTHDQPQLGFSRDWILWDVEVVDPADPTTPLLSPDDSTIETSVHPSHGSSSSSSDGSRPQPTPRERTVAYSVVDNLNEKDVCVSEIQFKGKSLEELTAALRAAAAAPDAVICSRHPTNGKLYPLRLRLAPGDQKVEVVLVRASPTG</sequence>